<proteinExistence type="inferred from homology"/>
<dbReference type="AlphaFoldDB" id="A0A379ZIV6"/>
<feature type="domain" description="Fimbrial-type adhesion" evidence="6">
    <location>
        <begin position="36"/>
        <end position="169"/>
    </location>
</feature>
<dbReference type="Pfam" id="PF00419">
    <property type="entry name" value="Fimbrial"/>
    <property type="match status" value="1"/>
</dbReference>
<keyword evidence="3 5" id="KW-0732">Signal</keyword>
<accession>A0A379ZIV6</accession>
<evidence type="ECO:0000256" key="5">
    <source>
        <dbReference type="SAM" id="SignalP"/>
    </source>
</evidence>
<dbReference type="SUPFAM" id="SSF49401">
    <property type="entry name" value="Bacterial adhesins"/>
    <property type="match status" value="1"/>
</dbReference>
<evidence type="ECO:0000256" key="2">
    <source>
        <dbReference type="ARBA" id="ARBA00006671"/>
    </source>
</evidence>
<evidence type="ECO:0000259" key="6">
    <source>
        <dbReference type="Pfam" id="PF00419"/>
    </source>
</evidence>
<sequence>MVHFRGKVMPPCILTLFLFTSSAQAVQQTQGWGRVNMQGAIIDTACAIAAGSREQVIDMETVPVADIIRDGHGMIKPFSIELINCVLTRSNNKLPNWKHFQVTFDGETDGTSFGVQGEAKGVALQIADGQGNIATPGKPLPLGDISLGSMQLNYAMRLVSNSQSLRAGVYSSAVRFKLDYY</sequence>
<dbReference type="RefSeq" id="WP_012147398.1">
    <property type="nucleotide sequence ID" value="NZ_CAMIRW010000010.1"/>
</dbReference>
<evidence type="ECO:0000256" key="3">
    <source>
        <dbReference type="ARBA" id="ARBA00022729"/>
    </source>
</evidence>
<keyword evidence="4" id="KW-0281">Fimbrium</keyword>
<feature type="signal peptide" evidence="5">
    <location>
        <begin position="1"/>
        <end position="25"/>
    </location>
</feature>
<dbReference type="PANTHER" id="PTHR33420">
    <property type="entry name" value="FIMBRIAL SUBUNIT ELFA-RELATED"/>
    <property type="match status" value="1"/>
</dbReference>
<protein>
    <submittedName>
        <fullName evidence="7">PAP fimbrial minor pilin protein</fullName>
    </submittedName>
</protein>
<feature type="chain" id="PRO_5016870877" evidence="5">
    <location>
        <begin position="26"/>
        <end position="181"/>
    </location>
</feature>
<dbReference type="InterPro" id="IPR036937">
    <property type="entry name" value="Adhesion_dom_fimbrial_sf"/>
</dbReference>
<reference evidence="7 8" key="1">
    <citation type="submission" date="2018-06" db="EMBL/GenBank/DDBJ databases">
        <authorList>
            <consortium name="Pathogen Informatics"/>
            <person name="Doyle S."/>
        </authorList>
    </citation>
    <scope>NUCLEOTIDE SEQUENCE [LARGE SCALE GENOMIC DNA]</scope>
    <source>
        <strain evidence="7 8">NCTC11544</strain>
    </source>
</reference>
<dbReference type="GO" id="GO:0043709">
    <property type="term" value="P:cell adhesion involved in single-species biofilm formation"/>
    <property type="evidence" value="ECO:0007669"/>
    <property type="project" value="TreeGrafter"/>
</dbReference>
<comment type="subcellular location">
    <subcellularLocation>
        <location evidence="1">Fimbrium</location>
    </subcellularLocation>
</comment>
<dbReference type="EMBL" id="UGYN01000002">
    <property type="protein sequence ID" value="SUI62563.1"/>
    <property type="molecule type" value="Genomic_DNA"/>
</dbReference>
<dbReference type="PANTHER" id="PTHR33420:SF12">
    <property type="entry name" value="FIMBRIN-LIKE PROTEIN FIMI-RELATED"/>
    <property type="match status" value="1"/>
</dbReference>
<evidence type="ECO:0000256" key="1">
    <source>
        <dbReference type="ARBA" id="ARBA00004561"/>
    </source>
</evidence>
<gene>
    <name evidence="7" type="primary">papH_3</name>
    <name evidence="7" type="ORF">NCTC11544_02501</name>
</gene>
<dbReference type="Gene3D" id="2.60.40.1090">
    <property type="entry name" value="Fimbrial-type adhesion domain"/>
    <property type="match status" value="1"/>
</dbReference>
<evidence type="ECO:0000313" key="8">
    <source>
        <dbReference type="Proteomes" id="UP000255529"/>
    </source>
</evidence>
<dbReference type="GO" id="GO:0009289">
    <property type="term" value="C:pilus"/>
    <property type="evidence" value="ECO:0007669"/>
    <property type="project" value="UniProtKB-SubCell"/>
</dbReference>
<evidence type="ECO:0000313" key="7">
    <source>
        <dbReference type="EMBL" id="SUI62563.1"/>
    </source>
</evidence>
<dbReference type="InterPro" id="IPR050263">
    <property type="entry name" value="Bact_Fimbrial_Adh_Pro"/>
</dbReference>
<organism evidence="7 8">
    <name type="scientific">Serratia quinivorans</name>
    <dbReference type="NCBI Taxonomy" id="137545"/>
    <lineage>
        <taxon>Bacteria</taxon>
        <taxon>Pseudomonadati</taxon>
        <taxon>Pseudomonadota</taxon>
        <taxon>Gammaproteobacteria</taxon>
        <taxon>Enterobacterales</taxon>
        <taxon>Yersiniaceae</taxon>
        <taxon>Serratia</taxon>
    </lineage>
</organism>
<dbReference type="InterPro" id="IPR000259">
    <property type="entry name" value="Adhesion_dom_fimbrial"/>
</dbReference>
<name>A0A379ZIV6_9GAMM</name>
<comment type="similarity">
    <text evidence="2">Belongs to the fimbrial protein family.</text>
</comment>
<evidence type="ECO:0000256" key="4">
    <source>
        <dbReference type="ARBA" id="ARBA00023263"/>
    </source>
</evidence>
<dbReference type="InterPro" id="IPR008966">
    <property type="entry name" value="Adhesion_dom_sf"/>
</dbReference>
<dbReference type="Proteomes" id="UP000255529">
    <property type="component" value="Unassembled WGS sequence"/>
</dbReference>